<feature type="compositionally biased region" description="Low complexity" evidence="1">
    <location>
        <begin position="59"/>
        <end position="77"/>
    </location>
</feature>
<reference evidence="3" key="1">
    <citation type="journal article" date="2006" name="PLoS Biol.">
        <title>Macronuclear genome sequence of the ciliate Tetrahymena thermophila, a model eukaryote.</title>
        <authorList>
            <person name="Eisen J.A."/>
            <person name="Coyne R.S."/>
            <person name="Wu M."/>
            <person name="Wu D."/>
            <person name="Thiagarajan M."/>
            <person name="Wortman J.R."/>
            <person name="Badger J.H."/>
            <person name="Ren Q."/>
            <person name="Amedeo P."/>
            <person name="Jones K.M."/>
            <person name="Tallon L.J."/>
            <person name="Delcher A.L."/>
            <person name="Salzberg S.L."/>
            <person name="Silva J.C."/>
            <person name="Haas B.J."/>
            <person name="Majoros W.H."/>
            <person name="Farzad M."/>
            <person name="Carlton J.M."/>
            <person name="Smith R.K. Jr."/>
            <person name="Garg J."/>
            <person name="Pearlman R.E."/>
            <person name="Karrer K.M."/>
            <person name="Sun L."/>
            <person name="Manning G."/>
            <person name="Elde N.C."/>
            <person name="Turkewitz A.P."/>
            <person name="Asai D.J."/>
            <person name="Wilkes D.E."/>
            <person name="Wang Y."/>
            <person name="Cai H."/>
            <person name="Collins K."/>
            <person name="Stewart B.A."/>
            <person name="Lee S.R."/>
            <person name="Wilamowska K."/>
            <person name="Weinberg Z."/>
            <person name="Ruzzo W.L."/>
            <person name="Wloga D."/>
            <person name="Gaertig J."/>
            <person name="Frankel J."/>
            <person name="Tsao C.-C."/>
            <person name="Gorovsky M.A."/>
            <person name="Keeling P.J."/>
            <person name="Waller R.F."/>
            <person name="Patron N.J."/>
            <person name="Cherry J.M."/>
            <person name="Stover N.A."/>
            <person name="Krieger C.J."/>
            <person name="del Toro C."/>
            <person name="Ryder H.F."/>
            <person name="Williamson S.C."/>
            <person name="Barbeau R.A."/>
            <person name="Hamilton E.P."/>
            <person name="Orias E."/>
        </authorList>
    </citation>
    <scope>NUCLEOTIDE SEQUENCE [LARGE SCALE GENOMIC DNA]</scope>
    <source>
        <strain evidence="3">SB210</strain>
    </source>
</reference>
<feature type="compositionally biased region" description="Polar residues" evidence="1">
    <location>
        <begin position="81"/>
        <end position="91"/>
    </location>
</feature>
<dbReference type="EMBL" id="GG662770">
    <property type="protein sequence ID" value="EAR91233.2"/>
    <property type="molecule type" value="Genomic_DNA"/>
</dbReference>
<dbReference type="InParanoid" id="Q231R9"/>
<feature type="region of interest" description="Disordered" evidence="1">
    <location>
        <begin position="54"/>
        <end position="91"/>
    </location>
</feature>
<protein>
    <submittedName>
        <fullName evidence="2">Uncharacterized protein</fullName>
    </submittedName>
</protein>
<dbReference type="RefSeq" id="XP_001011478.2">
    <property type="nucleotide sequence ID" value="XM_001011478.2"/>
</dbReference>
<proteinExistence type="predicted"/>
<evidence type="ECO:0000256" key="1">
    <source>
        <dbReference type="SAM" id="MobiDB-lite"/>
    </source>
</evidence>
<organism evidence="2 3">
    <name type="scientific">Tetrahymena thermophila (strain SB210)</name>
    <dbReference type="NCBI Taxonomy" id="312017"/>
    <lineage>
        <taxon>Eukaryota</taxon>
        <taxon>Sar</taxon>
        <taxon>Alveolata</taxon>
        <taxon>Ciliophora</taxon>
        <taxon>Intramacronucleata</taxon>
        <taxon>Oligohymenophorea</taxon>
        <taxon>Hymenostomatida</taxon>
        <taxon>Tetrahymenina</taxon>
        <taxon>Tetrahymenidae</taxon>
        <taxon>Tetrahymena</taxon>
    </lineage>
</organism>
<dbReference type="HOGENOM" id="CLU_034049_0_0_1"/>
<accession>Q231R9</accession>
<dbReference type="AlphaFoldDB" id="Q231R9"/>
<keyword evidence="3" id="KW-1185">Reference proteome</keyword>
<dbReference type="KEGG" id="tet:TTHERM_00783210"/>
<sequence length="185" mass="21812">MKNYLIQIITDEEKDLLDLEIYEKFHFLKEEKQIFNKCAQSFCDQYTDSTNEDEQTECSSLENQSDLSNNQSNSSNEIEQTKSPKSKAQSRMLTSSNINFDSTFENANDKSPNLQSQQFEDSPNKYADEFPEDEIFRCSIKSRKIKISQDSPKNEKVIFYVVYFKQFFIISLIPQNLKNDIYFLY</sequence>
<feature type="region of interest" description="Disordered" evidence="1">
    <location>
        <begin position="104"/>
        <end position="126"/>
    </location>
</feature>
<dbReference type="Proteomes" id="UP000009168">
    <property type="component" value="Unassembled WGS sequence"/>
</dbReference>
<name>Q231R9_TETTS</name>
<feature type="compositionally biased region" description="Polar residues" evidence="1">
    <location>
        <begin position="104"/>
        <end position="121"/>
    </location>
</feature>
<dbReference type="GeneID" id="7842018"/>
<evidence type="ECO:0000313" key="3">
    <source>
        <dbReference type="Proteomes" id="UP000009168"/>
    </source>
</evidence>
<evidence type="ECO:0000313" key="2">
    <source>
        <dbReference type="EMBL" id="EAR91233.2"/>
    </source>
</evidence>
<gene>
    <name evidence="2" type="ORF">TTHERM_00783210</name>
</gene>